<dbReference type="Gene3D" id="3.40.50.720">
    <property type="entry name" value="NAD(P)-binding Rossmann-like Domain"/>
    <property type="match status" value="1"/>
</dbReference>
<reference evidence="2 3" key="1">
    <citation type="submission" date="2024-03" db="EMBL/GenBank/DDBJ databases">
        <title>Complete Genome Sequence and Annotation of Ignatzschineria larvae DSM 13226.</title>
        <authorList>
            <person name="Cantrell E."/>
            <person name="Burcham Z.M."/>
        </authorList>
    </citation>
    <scope>NUCLEOTIDE SEQUENCE [LARGE SCALE GENOMIC DNA]</scope>
    <source>
        <strain evidence="2 3">DSM 13226</strain>
    </source>
</reference>
<dbReference type="PANTHER" id="PTHR10953:SF102">
    <property type="entry name" value="ADENYLYLTRANSFERASE AND SULFURTRANSFERASE MOCS3"/>
    <property type="match status" value="1"/>
</dbReference>
<proteinExistence type="predicted"/>
<dbReference type="Pfam" id="PF00899">
    <property type="entry name" value="ThiF"/>
    <property type="match status" value="1"/>
</dbReference>
<keyword evidence="2" id="KW-0808">Transferase</keyword>
<accession>A0ABZ3BZ37</accession>
<organism evidence="2 3">
    <name type="scientific">Ignatzschineria larvae DSM 13226</name>
    <dbReference type="NCBI Taxonomy" id="1111732"/>
    <lineage>
        <taxon>Bacteria</taxon>
        <taxon>Pseudomonadati</taxon>
        <taxon>Pseudomonadota</taxon>
        <taxon>Gammaproteobacteria</taxon>
        <taxon>Cardiobacteriales</taxon>
        <taxon>Ignatzschineriaceae</taxon>
        <taxon>Ignatzschineria</taxon>
    </lineage>
</organism>
<dbReference type="PANTHER" id="PTHR10953">
    <property type="entry name" value="UBIQUITIN-ACTIVATING ENZYME E1"/>
    <property type="match status" value="1"/>
</dbReference>
<dbReference type="SUPFAM" id="SSF69572">
    <property type="entry name" value="Activating enzymes of the ubiquitin-like proteins"/>
    <property type="match status" value="1"/>
</dbReference>
<dbReference type="InterPro" id="IPR045886">
    <property type="entry name" value="ThiF/MoeB/HesA"/>
</dbReference>
<dbReference type="InterPro" id="IPR035985">
    <property type="entry name" value="Ubiquitin-activating_enz"/>
</dbReference>
<gene>
    <name evidence="2" type="ORF">WMO13_08480</name>
</gene>
<feature type="domain" description="THIF-type NAD/FAD binding fold" evidence="1">
    <location>
        <begin position="18"/>
        <end position="261"/>
    </location>
</feature>
<name>A0ABZ3BZ37_9GAMM</name>
<evidence type="ECO:0000259" key="1">
    <source>
        <dbReference type="Pfam" id="PF00899"/>
    </source>
</evidence>
<sequence>MDKVDQHSVLTEVEEVRYSRLMRFHRIGESGLMRFRQAKVVIIGCGALGTQHAETLTRAGFGHLTLIDRDFVEYSNLQRQTLFTEADAKQALPKVIALKHHLQSINPEVEITTHLMDVASDNIERLIAGHDLLLDGTDHLSLRLLINDACYKLDIPWIFGSALESYGMSYNFNIPAHNSPEENRPCLRCLSDYLPLDTQDSCSSVGVIQSILQIISGIQTTEAMKLLIDPLALRNTLLTIELWPFHQQNIAIESLKKPNCPTCGDHPTYPALNRPKRKVQKLCGEGTVMIREENPLDLEMLKVALDSDKVSYQYNAYFLNIHLAQHRIILFADGRGIVYGARDEAEALRVYEEIMMHYTKP</sequence>
<evidence type="ECO:0000313" key="2">
    <source>
        <dbReference type="EMBL" id="WZW87394.1"/>
    </source>
</evidence>
<dbReference type="Proteomes" id="UP001449178">
    <property type="component" value="Chromosome"/>
</dbReference>
<keyword evidence="3" id="KW-1185">Reference proteome</keyword>
<evidence type="ECO:0000313" key="3">
    <source>
        <dbReference type="Proteomes" id="UP001449178"/>
    </source>
</evidence>
<dbReference type="InterPro" id="IPR000594">
    <property type="entry name" value="ThiF_NAD_FAD-bd"/>
</dbReference>
<protein>
    <submittedName>
        <fullName evidence="2">ThiF family adenylyltransferase</fullName>
    </submittedName>
</protein>
<dbReference type="RefSeq" id="WP_245601129.1">
    <property type="nucleotide sequence ID" value="NZ_AZOD01000002.1"/>
</dbReference>
<keyword evidence="2" id="KW-0548">Nucleotidyltransferase</keyword>
<dbReference type="GO" id="GO:0016779">
    <property type="term" value="F:nucleotidyltransferase activity"/>
    <property type="evidence" value="ECO:0007669"/>
    <property type="project" value="UniProtKB-KW"/>
</dbReference>
<dbReference type="CDD" id="cd00757">
    <property type="entry name" value="ThiF_MoeB_HesA_family"/>
    <property type="match status" value="1"/>
</dbReference>
<dbReference type="EMBL" id="CP150637">
    <property type="protein sequence ID" value="WZW87394.1"/>
    <property type="molecule type" value="Genomic_DNA"/>
</dbReference>